<protein>
    <submittedName>
        <fullName evidence="1">Uncharacterized protein</fullName>
    </submittedName>
</protein>
<proteinExistence type="predicted"/>
<dbReference type="Proteomes" id="UP001163603">
    <property type="component" value="Chromosome 2"/>
</dbReference>
<reference evidence="2" key="1">
    <citation type="journal article" date="2023" name="G3 (Bethesda)">
        <title>Genome assembly and association tests identify interacting loci associated with vigor, precocity, and sex in interspecific pistachio rootstocks.</title>
        <authorList>
            <person name="Palmer W."/>
            <person name="Jacygrad E."/>
            <person name="Sagayaradj S."/>
            <person name="Cavanaugh K."/>
            <person name="Han R."/>
            <person name="Bertier L."/>
            <person name="Beede B."/>
            <person name="Kafkas S."/>
            <person name="Golino D."/>
            <person name="Preece J."/>
            <person name="Michelmore R."/>
        </authorList>
    </citation>
    <scope>NUCLEOTIDE SEQUENCE [LARGE SCALE GENOMIC DNA]</scope>
</reference>
<gene>
    <name evidence="1" type="ORF">Pint_16272</name>
</gene>
<organism evidence="1 2">
    <name type="scientific">Pistacia integerrima</name>
    <dbReference type="NCBI Taxonomy" id="434235"/>
    <lineage>
        <taxon>Eukaryota</taxon>
        <taxon>Viridiplantae</taxon>
        <taxon>Streptophyta</taxon>
        <taxon>Embryophyta</taxon>
        <taxon>Tracheophyta</taxon>
        <taxon>Spermatophyta</taxon>
        <taxon>Magnoliopsida</taxon>
        <taxon>eudicotyledons</taxon>
        <taxon>Gunneridae</taxon>
        <taxon>Pentapetalae</taxon>
        <taxon>rosids</taxon>
        <taxon>malvids</taxon>
        <taxon>Sapindales</taxon>
        <taxon>Anacardiaceae</taxon>
        <taxon>Pistacia</taxon>
    </lineage>
</organism>
<keyword evidence="2" id="KW-1185">Reference proteome</keyword>
<sequence>MPLVCFSMSCRRNVERAVQFLLGDFKHRLLFCWDASHCSKTGLTAIENKNKPLVLKELKKLWVKAEPGLPWRKGEYKETNTLLVDDSPYKALCNPAYTAIFPYSYQYWHTKDKSLGPGGDIREYLERLSHAENVQEFVRQNPFGQPPINESNPHWSYYSQVFCTMSSPSHNVGNTSLVNTNEV</sequence>
<evidence type="ECO:0000313" key="2">
    <source>
        <dbReference type="Proteomes" id="UP001163603"/>
    </source>
</evidence>
<name>A0ACC0ZDP2_9ROSI</name>
<accession>A0ACC0ZDP2</accession>
<dbReference type="EMBL" id="CM047737">
    <property type="protein sequence ID" value="KAJ0049266.1"/>
    <property type="molecule type" value="Genomic_DNA"/>
</dbReference>
<comment type="caution">
    <text evidence="1">The sequence shown here is derived from an EMBL/GenBank/DDBJ whole genome shotgun (WGS) entry which is preliminary data.</text>
</comment>
<evidence type="ECO:0000313" key="1">
    <source>
        <dbReference type="EMBL" id="KAJ0049266.1"/>
    </source>
</evidence>